<dbReference type="GO" id="GO:0003700">
    <property type="term" value="F:DNA-binding transcription factor activity"/>
    <property type="evidence" value="ECO:0007669"/>
    <property type="project" value="TreeGrafter"/>
</dbReference>
<feature type="domain" description="HTH tetR-type" evidence="3">
    <location>
        <begin position="4"/>
        <end position="64"/>
    </location>
</feature>
<dbReference type="PANTHER" id="PTHR30055:SF200">
    <property type="entry name" value="HTH-TYPE TRANSCRIPTIONAL REPRESSOR BDCR"/>
    <property type="match status" value="1"/>
</dbReference>
<evidence type="ECO:0000313" key="4">
    <source>
        <dbReference type="EMBL" id="NGO73611.1"/>
    </source>
</evidence>
<dbReference type="Gene3D" id="1.10.357.10">
    <property type="entry name" value="Tetracycline Repressor, domain 2"/>
    <property type="match status" value="1"/>
</dbReference>
<dbReference type="RefSeq" id="WP_165303235.1">
    <property type="nucleotide sequence ID" value="NZ_JAAKZZ010000810.1"/>
</dbReference>
<sequence length="129" mass="14409">MDETSERTRVLRAADALFYAHGIQAVGMDRIRDAAGISLKRLYRCFPSKEDLVEAYLRTRDQWARGALAEYVAPYAPHDRLLAVFDWLHLWCSGRSGSPFHGCAFIHAYGELGAGSERVGGAVRDHKEG</sequence>
<keyword evidence="1 2" id="KW-0238">DNA-binding</keyword>
<dbReference type="AlphaFoldDB" id="A0A6G4XAC4"/>
<dbReference type="GO" id="GO:0000976">
    <property type="term" value="F:transcription cis-regulatory region binding"/>
    <property type="evidence" value="ECO:0007669"/>
    <property type="project" value="TreeGrafter"/>
</dbReference>
<feature type="DNA-binding region" description="H-T-H motif" evidence="2">
    <location>
        <begin position="27"/>
        <end position="46"/>
    </location>
</feature>
<name>A0A6G4XAC4_9ACTN</name>
<evidence type="ECO:0000313" key="5">
    <source>
        <dbReference type="Proteomes" id="UP000477722"/>
    </source>
</evidence>
<dbReference type="PANTHER" id="PTHR30055">
    <property type="entry name" value="HTH-TYPE TRANSCRIPTIONAL REGULATOR RUTR"/>
    <property type="match status" value="1"/>
</dbReference>
<proteinExistence type="predicted"/>
<evidence type="ECO:0000259" key="3">
    <source>
        <dbReference type="PROSITE" id="PS50977"/>
    </source>
</evidence>
<organism evidence="4 5">
    <name type="scientific">Streptomyces boncukensis</name>
    <dbReference type="NCBI Taxonomy" id="2711219"/>
    <lineage>
        <taxon>Bacteria</taxon>
        <taxon>Bacillati</taxon>
        <taxon>Actinomycetota</taxon>
        <taxon>Actinomycetes</taxon>
        <taxon>Kitasatosporales</taxon>
        <taxon>Streptomycetaceae</taxon>
        <taxon>Streptomyces</taxon>
    </lineage>
</organism>
<dbReference type="InterPro" id="IPR050109">
    <property type="entry name" value="HTH-type_TetR-like_transc_reg"/>
</dbReference>
<comment type="caution">
    <text evidence="4">The sequence shown here is derived from an EMBL/GenBank/DDBJ whole genome shotgun (WGS) entry which is preliminary data.</text>
</comment>
<dbReference type="EMBL" id="JAAKZZ010000810">
    <property type="protein sequence ID" value="NGO73611.1"/>
    <property type="molecule type" value="Genomic_DNA"/>
</dbReference>
<accession>A0A6G4XAC4</accession>
<dbReference type="PRINTS" id="PR00455">
    <property type="entry name" value="HTHTETR"/>
</dbReference>
<reference evidence="4 5" key="1">
    <citation type="submission" date="2020-02" db="EMBL/GenBank/DDBJ databases">
        <title>Whole-genome analyses of novel actinobacteria.</title>
        <authorList>
            <person name="Sahin N."/>
            <person name="Tatar D."/>
        </authorList>
    </citation>
    <scope>NUCLEOTIDE SEQUENCE [LARGE SCALE GENOMIC DNA]</scope>
    <source>
        <strain evidence="4 5">SB3404</strain>
    </source>
</reference>
<evidence type="ECO:0000256" key="2">
    <source>
        <dbReference type="PROSITE-ProRule" id="PRU00335"/>
    </source>
</evidence>
<dbReference type="InterPro" id="IPR001647">
    <property type="entry name" value="HTH_TetR"/>
</dbReference>
<feature type="non-terminal residue" evidence="4">
    <location>
        <position position="129"/>
    </location>
</feature>
<evidence type="ECO:0000256" key="1">
    <source>
        <dbReference type="ARBA" id="ARBA00023125"/>
    </source>
</evidence>
<dbReference type="SUPFAM" id="SSF46689">
    <property type="entry name" value="Homeodomain-like"/>
    <property type="match status" value="1"/>
</dbReference>
<protein>
    <submittedName>
        <fullName evidence="4">TetR/AcrR family transcriptional regulator</fullName>
    </submittedName>
</protein>
<dbReference type="Pfam" id="PF00440">
    <property type="entry name" value="TetR_N"/>
    <property type="match status" value="1"/>
</dbReference>
<dbReference type="Proteomes" id="UP000477722">
    <property type="component" value="Unassembled WGS sequence"/>
</dbReference>
<dbReference type="InterPro" id="IPR009057">
    <property type="entry name" value="Homeodomain-like_sf"/>
</dbReference>
<dbReference type="PROSITE" id="PS50977">
    <property type="entry name" value="HTH_TETR_2"/>
    <property type="match status" value="1"/>
</dbReference>
<gene>
    <name evidence="4" type="ORF">G5C65_35870</name>
</gene>
<keyword evidence="5" id="KW-1185">Reference proteome</keyword>